<accession>A0A1X7SLB8</accession>
<protein>
    <submittedName>
        <fullName evidence="1">Uncharacterized protein</fullName>
    </submittedName>
</protein>
<proteinExistence type="predicted"/>
<evidence type="ECO:0000313" key="1">
    <source>
        <dbReference type="EnsemblMetazoa" id="Aqu2.1.02937_001"/>
    </source>
</evidence>
<name>A0A1X7SLB8_AMPQE</name>
<sequence>SPLLNNRGYTGTPSSDVNSSGRFSMRLLGNENVTCNLLWSPDMVTCGSVP</sequence>
<organism evidence="1">
    <name type="scientific">Amphimedon queenslandica</name>
    <name type="common">Sponge</name>
    <dbReference type="NCBI Taxonomy" id="400682"/>
    <lineage>
        <taxon>Eukaryota</taxon>
        <taxon>Metazoa</taxon>
        <taxon>Porifera</taxon>
        <taxon>Demospongiae</taxon>
        <taxon>Heteroscleromorpha</taxon>
        <taxon>Haplosclerida</taxon>
        <taxon>Niphatidae</taxon>
        <taxon>Amphimedon</taxon>
    </lineage>
</organism>
<dbReference type="EnsemblMetazoa" id="Aqu2.1.02937_001">
    <property type="protein sequence ID" value="Aqu2.1.02937_001"/>
    <property type="gene ID" value="Aqu2.1.02937"/>
</dbReference>
<dbReference type="InParanoid" id="A0A1X7SLB8"/>
<dbReference type="AlphaFoldDB" id="A0A1X7SLB8"/>
<reference evidence="1" key="1">
    <citation type="submission" date="2017-05" db="UniProtKB">
        <authorList>
            <consortium name="EnsemblMetazoa"/>
        </authorList>
    </citation>
    <scope>IDENTIFICATION</scope>
</reference>